<dbReference type="Pfam" id="PF00690">
    <property type="entry name" value="Cation_ATPase_N"/>
    <property type="match status" value="1"/>
</dbReference>
<dbReference type="SFLD" id="SFLDS00003">
    <property type="entry name" value="Haloacid_Dehalogenase"/>
    <property type="match status" value="1"/>
</dbReference>
<keyword evidence="2" id="KW-0597">Phosphoprotein</keyword>
<evidence type="ECO:0000256" key="13">
    <source>
        <dbReference type="SAM" id="SignalP"/>
    </source>
</evidence>
<feature type="transmembrane region" description="Helical" evidence="12">
    <location>
        <begin position="993"/>
        <end position="1013"/>
    </location>
</feature>
<feature type="domain" description="Cation-transporting P-type ATPase N-terminal" evidence="14">
    <location>
        <begin position="38"/>
        <end position="123"/>
    </location>
</feature>
<evidence type="ECO:0000256" key="12">
    <source>
        <dbReference type="SAM" id="Phobius"/>
    </source>
</evidence>
<dbReference type="Pfam" id="PF00122">
    <property type="entry name" value="E1-E2_ATPase"/>
    <property type="match status" value="1"/>
</dbReference>
<name>A0A9W7FE81_9STRA</name>
<dbReference type="GO" id="GO:0016020">
    <property type="term" value="C:membrane"/>
    <property type="evidence" value="ECO:0007669"/>
    <property type="project" value="InterPro"/>
</dbReference>
<accession>A0A9W7FE81</accession>
<protein>
    <recommendedName>
        <fullName evidence="14">Cation-transporting P-type ATPase N-terminal domain-containing protein</fullName>
    </recommendedName>
</protein>
<feature type="transmembrane region" description="Helical" evidence="12">
    <location>
        <begin position="106"/>
        <end position="124"/>
    </location>
</feature>
<evidence type="ECO:0000256" key="4">
    <source>
        <dbReference type="ARBA" id="ARBA00022741"/>
    </source>
</evidence>
<dbReference type="GO" id="GO:0012505">
    <property type="term" value="C:endomembrane system"/>
    <property type="evidence" value="ECO:0007669"/>
    <property type="project" value="UniProtKB-SubCell"/>
</dbReference>
<reference evidence="16" key="1">
    <citation type="journal article" date="2023" name="Commun. Biol.">
        <title>Genome analysis of Parmales, the sister group of diatoms, reveals the evolutionary specialization of diatoms from phago-mixotrophs to photoautotrophs.</title>
        <authorList>
            <person name="Ban H."/>
            <person name="Sato S."/>
            <person name="Yoshikawa S."/>
            <person name="Yamada K."/>
            <person name="Nakamura Y."/>
            <person name="Ichinomiya M."/>
            <person name="Sato N."/>
            <person name="Blanc-Mathieu R."/>
            <person name="Endo H."/>
            <person name="Kuwata A."/>
            <person name="Ogata H."/>
        </authorList>
    </citation>
    <scope>NUCLEOTIDE SEQUENCE [LARGE SCALE GENOMIC DNA]</scope>
    <source>
        <strain evidence="16">NIES 3699</strain>
    </source>
</reference>
<dbReference type="InterPro" id="IPR008250">
    <property type="entry name" value="ATPase_P-typ_transduc_dom_A_sf"/>
</dbReference>
<dbReference type="Pfam" id="PF13246">
    <property type="entry name" value="Cation_ATPase"/>
    <property type="match status" value="1"/>
</dbReference>
<dbReference type="GO" id="GO:0005524">
    <property type="term" value="F:ATP binding"/>
    <property type="evidence" value="ECO:0007669"/>
    <property type="project" value="UniProtKB-KW"/>
</dbReference>
<feature type="transmembrane region" description="Helical" evidence="12">
    <location>
        <begin position="145"/>
        <end position="164"/>
    </location>
</feature>
<sequence>MAPGSLLLALLSVLLLTLTQHTTDASLPPVPVQQPTRTFHASTAPLNAVLRNLIPQSLEVPPALSSTGLPSEDYVSQLSALHGENAIPPAKSKPIWIRIADEFKDTLVRILLLVALVSAVFSYMEMKEMAATGASSMKVFIEPAVIMFILVMNAAVGVKMGMGAEASLEALNSLNPSLTTLLRSSVPLPGSNARNIVPGDVILLKTGDKVPADCRILVINGGRLGADESALTGETDTVDKTTETIEGDDLPLQYQGNMLFSGTLITAGSCTAVVTSTGLKTEIGKISASVAAAKEDEEATPLQKKLDVFASKLTLIVGVICLACFFANANKFNDEAFGGSLMKGVLYYAKVAVALGVAAIPEGLPAVITLCLSLGTGRMAKKNVVVRKLPSVETLGCTSVICSDKTGTLTTNQMTATKIAYFGEHGVQERTVEGSGYAPIGSVENLERGVGMQGSGGKSCLVDFSQVAILCSDAAITGDDETNTFARVGEPTEAALCVLAEKLGAQPASSDPSSVIANFNAKKWQSAYTRSATLEFNRDRKSMGVIVSDASGAKKLLVKGAPNSIIERCTHVKLDNGKVVKMTDEMRTKIEAKVSEMAKTPLRTLALAVKTALPSSIKSYTGGPNDVANHPLLGDPSKFVSVESSLTLVGVAGIKDPARPEVAESINICTKAGIRVMMITGDAKDTAVAIARDVNIFTKEQVESGDYKAFEGREFFNLPEETQLNTLKSGNVVFCRTEPADKQKLIKMLQQLNEIPAMTGDGVNDAPALQQAAIGIAMGITGTEVAKEAADMVLMDDNFATIVAAVEEGRCIYASMQAFICFLISCNIGEIFCIFFASILGLPEPLTAMHLLWVNLVTDGPPATALGFNPPDPDVMDQTPRKPDEEIMTKWLLTRYCLTGLYVGIATVGISVWHYLSEMGLGWKDLRSWTQCGMKGYGGGAKVDCDALFSKEGRMVPQTLSLTTLVAMEMLKALSAVSVDNSLFVVPSWKNKYLLVGVLVPSLLHVFVVNARAAGFPGVSEAFGMVALDKRQWIKVLQFSAPILVLDEMLKFVGRRVNRANDLARRKARNQESLM</sequence>
<dbReference type="InterPro" id="IPR059000">
    <property type="entry name" value="ATPase_P-type_domA"/>
</dbReference>
<feature type="transmembrane region" description="Helical" evidence="12">
    <location>
        <begin position="309"/>
        <end position="328"/>
    </location>
</feature>
<evidence type="ECO:0000259" key="14">
    <source>
        <dbReference type="SMART" id="SM00831"/>
    </source>
</evidence>
<dbReference type="SUPFAM" id="SSF81665">
    <property type="entry name" value="Calcium ATPase, transmembrane domain M"/>
    <property type="match status" value="1"/>
</dbReference>
<evidence type="ECO:0000256" key="7">
    <source>
        <dbReference type="ARBA" id="ARBA00022967"/>
    </source>
</evidence>
<keyword evidence="3 12" id="KW-0812">Transmembrane</keyword>
<evidence type="ECO:0000256" key="2">
    <source>
        <dbReference type="ARBA" id="ARBA00022553"/>
    </source>
</evidence>
<comment type="subcellular location">
    <subcellularLocation>
        <location evidence="1">Endomembrane system</location>
        <topology evidence="1">Multi-pass membrane protein</topology>
    </subcellularLocation>
</comment>
<evidence type="ECO:0000256" key="8">
    <source>
        <dbReference type="ARBA" id="ARBA00022989"/>
    </source>
</evidence>
<dbReference type="PRINTS" id="PR00119">
    <property type="entry name" value="CATATPASE"/>
</dbReference>
<dbReference type="InterPro" id="IPR001757">
    <property type="entry name" value="P_typ_ATPase"/>
</dbReference>
<dbReference type="GO" id="GO:0006811">
    <property type="term" value="P:monoatomic ion transport"/>
    <property type="evidence" value="ECO:0007669"/>
    <property type="project" value="UniProtKB-KW"/>
</dbReference>
<organism evidence="15 16">
    <name type="scientific">Triparma verrucosa</name>
    <dbReference type="NCBI Taxonomy" id="1606542"/>
    <lineage>
        <taxon>Eukaryota</taxon>
        <taxon>Sar</taxon>
        <taxon>Stramenopiles</taxon>
        <taxon>Ochrophyta</taxon>
        <taxon>Bolidophyceae</taxon>
        <taxon>Parmales</taxon>
        <taxon>Triparmaceae</taxon>
        <taxon>Triparma</taxon>
    </lineage>
</organism>
<dbReference type="InterPro" id="IPR023298">
    <property type="entry name" value="ATPase_P-typ_TM_dom_sf"/>
</dbReference>
<dbReference type="FunFam" id="1.20.1110.10:FF:000065">
    <property type="entry name" value="Sarcoplasmic/endoplasmic reticulum calcium ATPase 1"/>
    <property type="match status" value="1"/>
</dbReference>
<feature type="transmembrane region" description="Helical" evidence="12">
    <location>
        <begin position="348"/>
        <end position="372"/>
    </location>
</feature>
<dbReference type="NCBIfam" id="TIGR01494">
    <property type="entry name" value="ATPase_P-type"/>
    <property type="match status" value="2"/>
</dbReference>
<keyword evidence="13" id="KW-0732">Signal</keyword>
<dbReference type="Gene3D" id="2.70.150.10">
    <property type="entry name" value="Calcium-transporting ATPase, cytoplasmic transduction domain A"/>
    <property type="match status" value="1"/>
</dbReference>
<dbReference type="FunFam" id="2.70.150.10:FF:000160">
    <property type="entry name" value="Sarcoplasmic/endoplasmic reticulum calcium ATPase 1"/>
    <property type="match status" value="1"/>
</dbReference>
<dbReference type="EMBL" id="BRXX01000418">
    <property type="protein sequence ID" value="GMI10540.1"/>
    <property type="molecule type" value="Genomic_DNA"/>
</dbReference>
<proteinExistence type="inferred from homology"/>
<dbReference type="InterPro" id="IPR023299">
    <property type="entry name" value="ATPase_P-typ_cyto_dom_N"/>
</dbReference>
<dbReference type="SUPFAM" id="SSF81660">
    <property type="entry name" value="Metal cation-transporting ATPase, ATP-binding domain N"/>
    <property type="match status" value="1"/>
</dbReference>
<feature type="chain" id="PRO_5040788443" description="Cation-transporting P-type ATPase N-terminal domain-containing protein" evidence="13">
    <location>
        <begin position="26"/>
        <end position="1075"/>
    </location>
</feature>
<evidence type="ECO:0000256" key="6">
    <source>
        <dbReference type="ARBA" id="ARBA00022842"/>
    </source>
</evidence>
<dbReference type="GO" id="GO:0016887">
    <property type="term" value="F:ATP hydrolysis activity"/>
    <property type="evidence" value="ECO:0007669"/>
    <property type="project" value="InterPro"/>
</dbReference>
<dbReference type="Proteomes" id="UP001165160">
    <property type="component" value="Unassembled WGS sequence"/>
</dbReference>
<dbReference type="InterPro" id="IPR044492">
    <property type="entry name" value="P_typ_ATPase_HD_dom"/>
</dbReference>
<keyword evidence="8 12" id="KW-1133">Transmembrane helix</keyword>
<dbReference type="PANTHER" id="PTHR42861">
    <property type="entry name" value="CALCIUM-TRANSPORTING ATPASE"/>
    <property type="match status" value="1"/>
</dbReference>
<keyword evidence="9" id="KW-0406">Ion transport</keyword>
<keyword evidence="5" id="KW-0067">ATP-binding</keyword>
<comment type="caution">
    <text evidence="15">The sequence shown here is derived from an EMBL/GenBank/DDBJ whole genome shotgun (WGS) entry which is preliminary data.</text>
</comment>
<keyword evidence="4" id="KW-0547">Nucleotide-binding</keyword>
<keyword evidence="16" id="KW-1185">Reference proteome</keyword>
<feature type="transmembrane region" description="Helical" evidence="12">
    <location>
        <begin position="819"/>
        <end position="842"/>
    </location>
</feature>
<dbReference type="InterPro" id="IPR006068">
    <property type="entry name" value="ATPase_P-typ_cation-transptr_C"/>
</dbReference>
<feature type="signal peptide" evidence="13">
    <location>
        <begin position="1"/>
        <end position="25"/>
    </location>
</feature>
<dbReference type="InterPro" id="IPR036412">
    <property type="entry name" value="HAD-like_sf"/>
</dbReference>
<comment type="similarity">
    <text evidence="11">Belongs to the cation transport ATPase (P-type) (TC 3.A.3) family.</text>
</comment>
<evidence type="ECO:0000256" key="11">
    <source>
        <dbReference type="ARBA" id="ARBA00038148"/>
    </source>
</evidence>
<feature type="transmembrane region" description="Helical" evidence="12">
    <location>
        <begin position="893"/>
        <end position="916"/>
    </location>
</feature>
<evidence type="ECO:0000256" key="5">
    <source>
        <dbReference type="ARBA" id="ARBA00022840"/>
    </source>
</evidence>
<keyword evidence="10 12" id="KW-0472">Membrane</keyword>
<evidence type="ECO:0000256" key="10">
    <source>
        <dbReference type="ARBA" id="ARBA00023136"/>
    </source>
</evidence>
<dbReference type="Gene3D" id="3.40.50.1000">
    <property type="entry name" value="HAD superfamily/HAD-like"/>
    <property type="match status" value="1"/>
</dbReference>
<dbReference type="AlphaFoldDB" id="A0A9W7FE81"/>
<dbReference type="SMART" id="SM00831">
    <property type="entry name" value="Cation_ATPase_N"/>
    <property type="match status" value="1"/>
</dbReference>
<dbReference type="InterPro" id="IPR004014">
    <property type="entry name" value="ATPase_P-typ_cation-transptr_N"/>
</dbReference>
<keyword evidence="9" id="KW-0813">Transport</keyword>
<dbReference type="FunFam" id="3.40.50.1000:FF:000083">
    <property type="entry name" value="Sodium/potassium-transporting ATPase subunit alpha"/>
    <property type="match status" value="1"/>
</dbReference>
<dbReference type="Gene3D" id="3.40.1110.10">
    <property type="entry name" value="Calcium-transporting ATPase, cytoplasmic domain N"/>
    <property type="match status" value="1"/>
</dbReference>
<evidence type="ECO:0000313" key="15">
    <source>
        <dbReference type="EMBL" id="GMI10540.1"/>
    </source>
</evidence>
<dbReference type="InterPro" id="IPR023214">
    <property type="entry name" value="HAD_sf"/>
</dbReference>
<dbReference type="FunFam" id="1.20.1110.10:FF:000037">
    <property type="entry name" value="Calcium-transporting ATPase, putative"/>
    <property type="match status" value="1"/>
</dbReference>
<dbReference type="Gene3D" id="1.20.1110.10">
    <property type="entry name" value="Calcium-transporting ATPase, transmembrane domain"/>
    <property type="match status" value="1"/>
</dbReference>
<gene>
    <name evidence="15" type="ORF">TrVE_jg12711</name>
</gene>
<dbReference type="PROSITE" id="PS00154">
    <property type="entry name" value="ATPASE_E1_E2"/>
    <property type="match status" value="1"/>
</dbReference>
<keyword evidence="6" id="KW-0460">Magnesium</keyword>
<evidence type="ECO:0000313" key="16">
    <source>
        <dbReference type="Proteomes" id="UP001165160"/>
    </source>
</evidence>
<dbReference type="SFLD" id="SFLDF00027">
    <property type="entry name" value="p-type_atpase"/>
    <property type="match status" value="1"/>
</dbReference>
<dbReference type="InterPro" id="IPR018303">
    <property type="entry name" value="ATPase_P-typ_P_site"/>
</dbReference>
<evidence type="ECO:0000256" key="3">
    <source>
        <dbReference type="ARBA" id="ARBA00022692"/>
    </source>
</evidence>
<evidence type="ECO:0000256" key="1">
    <source>
        <dbReference type="ARBA" id="ARBA00004127"/>
    </source>
</evidence>
<keyword evidence="7" id="KW-1278">Translocase</keyword>
<dbReference type="SUPFAM" id="SSF56784">
    <property type="entry name" value="HAD-like"/>
    <property type="match status" value="1"/>
</dbReference>
<evidence type="ECO:0000256" key="9">
    <source>
        <dbReference type="ARBA" id="ARBA00023065"/>
    </source>
</evidence>
<dbReference type="SFLD" id="SFLDG00002">
    <property type="entry name" value="C1.7:_P-type_atpase_like"/>
    <property type="match status" value="1"/>
</dbReference>
<dbReference type="SUPFAM" id="SSF81653">
    <property type="entry name" value="Calcium ATPase, transduction domain A"/>
    <property type="match status" value="1"/>
</dbReference>
<dbReference type="Pfam" id="PF00689">
    <property type="entry name" value="Cation_ATPase_C"/>
    <property type="match status" value="1"/>
</dbReference>